<evidence type="ECO:0000256" key="11">
    <source>
        <dbReference type="HAMAP-Rule" id="MF_00276"/>
    </source>
</evidence>
<name>A0A1H9JT04_9GAMM</name>
<dbReference type="NCBIfam" id="NF001454">
    <property type="entry name" value="PRK00315.1"/>
    <property type="match status" value="1"/>
</dbReference>
<keyword evidence="10 11" id="KW-0472">Membrane</keyword>
<dbReference type="GO" id="GO:0005886">
    <property type="term" value="C:plasma membrane"/>
    <property type="evidence" value="ECO:0007669"/>
    <property type="project" value="UniProtKB-SubCell"/>
</dbReference>
<evidence type="ECO:0000256" key="4">
    <source>
        <dbReference type="ARBA" id="ARBA00022692"/>
    </source>
</evidence>
<protein>
    <recommendedName>
        <fullName evidence="11">Potassium-transporting ATPase KdpC subunit</fullName>
    </recommendedName>
    <alternativeName>
        <fullName evidence="11">ATP phosphohydrolase [potassium-transporting] C chain</fullName>
    </alternativeName>
    <alternativeName>
        <fullName evidence="11">Potassium-binding and translocating subunit C</fullName>
    </alternativeName>
    <alternativeName>
        <fullName evidence="11">Potassium-translocating ATPase C chain</fullName>
    </alternativeName>
</protein>
<dbReference type="PANTHER" id="PTHR30042:SF2">
    <property type="entry name" value="POTASSIUM-TRANSPORTING ATPASE KDPC SUBUNIT"/>
    <property type="match status" value="1"/>
</dbReference>
<evidence type="ECO:0000256" key="12">
    <source>
        <dbReference type="SAM" id="MobiDB-lite"/>
    </source>
</evidence>
<keyword evidence="9 11" id="KW-0406">Ion transport</keyword>
<reference evidence="14" key="1">
    <citation type="submission" date="2016-10" db="EMBL/GenBank/DDBJ databases">
        <authorList>
            <person name="Varghese N."/>
            <person name="Submissions S."/>
        </authorList>
    </citation>
    <scope>NUCLEOTIDE SEQUENCE [LARGE SCALE GENOMIC DNA]</scope>
    <source>
        <strain evidence="14">8N4</strain>
    </source>
</reference>
<dbReference type="Pfam" id="PF02669">
    <property type="entry name" value="KdpC"/>
    <property type="match status" value="1"/>
</dbReference>
<keyword evidence="6 11" id="KW-0067">ATP-binding</keyword>
<feature type="region of interest" description="Disordered" evidence="12">
    <location>
        <begin position="67"/>
        <end position="89"/>
    </location>
</feature>
<evidence type="ECO:0000256" key="6">
    <source>
        <dbReference type="ARBA" id="ARBA00022840"/>
    </source>
</evidence>
<keyword evidence="2 11" id="KW-1003">Cell membrane</keyword>
<dbReference type="NCBIfam" id="TIGR00681">
    <property type="entry name" value="kdpC"/>
    <property type="match status" value="1"/>
</dbReference>
<comment type="subunit">
    <text evidence="11">The system is composed of three essential subunits: KdpA, KdpB and KdpC.</text>
</comment>
<dbReference type="Proteomes" id="UP000242515">
    <property type="component" value="Unassembled WGS sequence"/>
</dbReference>
<keyword evidence="14" id="KW-1185">Reference proteome</keyword>
<dbReference type="AlphaFoldDB" id="A0A1H9JT04"/>
<evidence type="ECO:0000256" key="5">
    <source>
        <dbReference type="ARBA" id="ARBA00022741"/>
    </source>
</evidence>
<dbReference type="GO" id="GO:0008556">
    <property type="term" value="F:P-type potassium transmembrane transporter activity"/>
    <property type="evidence" value="ECO:0007669"/>
    <property type="project" value="InterPro"/>
</dbReference>
<keyword evidence="4 11" id="KW-0812">Transmembrane</keyword>
<keyword evidence="5 11" id="KW-0547">Nucleotide-binding</keyword>
<evidence type="ECO:0000313" key="14">
    <source>
        <dbReference type="Proteomes" id="UP000242515"/>
    </source>
</evidence>
<dbReference type="GO" id="GO:0005524">
    <property type="term" value="F:ATP binding"/>
    <property type="evidence" value="ECO:0007669"/>
    <property type="project" value="UniProtKB-UniRule"/>
</dbReference>
<sequence>MMNLLRPALLLLVLLTVITGGVYPLLTTVIGDELFPQKVQGSLIVQQGNVRGSQLIGQDFSHPGYFQGRPSATADHANNPMASGGSNLSVTNPQLIQRVDQQITLLRSQNPEANTQVPTELITTSASGLEPMLSVAAVQWQIPRVARARQLSVSEVEQLVQQFTTKPLLSFMGPAVVNVVSLNLALDQYSQGK</sequence>
<evidence type="ECO:0000256" key="9">
    <source>
        <dbReference type="ARBA" id="ARBA00023065"/>
    </source>
</evidence>
<evidence type="ECO:0000256" key="10">
    <source>
        <dbReference type="ARBA" id="ARBA00023136"/>
    </source>
</evidence>
<organism evidence="13 14">
    <name type="scientific">Rosenbergiella nectarea</name>
    <dbReference type="NCBI Taxonomy" id="988801"/>
    <lineage>
        <taxon>Bacteria</taxon>
        <taxon>Pseudomonadati</taxon>
        <taxon>Pseudomonadota</taxon>
        <taxon>Gammaproteobacteria</taxon>
        <taxon>Enterobacterales</taxon>
        <taxon>Erwiniaceae</taxon>
        <taxon>Rosenbergiella</taxon>
    </lineage>
</organism>
<evidence type="ECO:0000256" key="2">
    <source>
        <dbReference type="ARBA" id="ARBA00022475"/>
    </source>
</evidence>
<gene>
    <name evidence="11" type="primary">kdpC</name>
    <name evidence="13" type="ORF">SAMN05216522_10853</name>
</gene>
<evidence type="ECO:0000256" key="1">
    <source>
        <dbReference type="ARBA" id="ARBA00022448"/>
    </source>
</evidence>
<comment type="function">
    <text evidence="11">Part of the high-affinity ATP-driven potassium transport (or Kdp) system, which catalyzes the hydrolysis of ATP coupled with the electrogenic transport of potassium into the cytoplasm. This subunit acts as a catalytic chaperone that increases the ATP-binding affinity of the ATP-hydrolyzing subunit KdpB by the formation of a transient KdpB/KdpC/ATP ternary complex.</text>
</comment>
<keyword evidence="1 11" id="KW-0813">Transport</keyword>
<feature type="compositionally biased region" description="Polar residues" evidence="12">
    <location>
        <begin position="80"/>
        <end position="89"/>
    </location>
</feature>
<comment type="similarity">
    <text evidence="11">Belongs to the KdpC family.</text>
</comment>
<keyword evidence="8 11" id="KW-1133">Transmembrane helix</keyword>
<evidence type="ECO:0000256" key="7">
    <source>
        <dbReference type="ARBA" id="ARBA00022958"/>
    </source>
</evidence>
<evidence type="ECO:0000256" key="8">
    <source>
        <dbReference type="ARBA" id="ARBA00022989"/>
    </source>
</evidence>
<evidence type="ECO:0000313" key="13">
    <source>
        <dbReference type="EMBL" id="SEQ89938.1"/>
    </source>
</evidence>
<evidence type="ECO:0000256" key="3">
    <source>
        <dbReference type="ARBA" id="ARBA00022538"/>
    </source>
</evidence>
<dbReference type="HAMAP" id="MF_00276">
    <property type="entry name" value="KdpC"/>
    <property type="match status" value="1"/>
</dbReference>
<dbReference type="STRING" id="988801.SAMN05216522_10853"/>
<keyword evidence="3 11" id="KW-0633">Potassium transport</keyword>
<dbReference type="PIRSF" id="PIRSF001296">
    <property type="entry name" value="K_ATPase_KdpC"/>
    <property type="match status" value="1"/>
</dbReference>
<dbReference type="EMBL" id="FOGC01000008">
    <property type="protein sequence ID" value="SEQ89938.1"/>
    <property type="molecule type" value="Genomic_DNA"/>
</dbReference>
<dbReference type="PANTHER" id="PTHR30042">
    <property type="entry name" value="POTASSIUM-TRANSPORTING ATPASE C CHAIN"/>
    <property type="match status" value="1"/>
</dbReference>
<comment type="subcellular location">
    <subcellularLocation>
        <location evidence="11">Cell membrane</location>
        <topology evidence="11">Single-pass membrane protein</topology>
    </subcellularLocation>
</comment>
<accession>A0A1H9JT04</accession>
<dbReference type="InterPro" id="IPR003820">
    <property type="entry name" value="KdpC"/>
</dbReference>
<proteinExistence type="inferred from homology"/>
<keyword evidence="7 11" id="KW-0630">Potassium</keyword>